<organism evidence="2 3">
    <name type="scientific">Haemonchus placei</name>
    <name type="common">Barber's pole worm</name>
    <dbReference type="NCBI Taxonomy" id="6290"/>
    <lineage>
        <taxon>Eukaryota</taxon>
        <taxon>Metazoa</taxon>
        <taxon>Ecdysozoa</taxon>
        <taxon>Nematoda</taxon>
        <taxon>Chromadorea</taxon>
        <taxon>Rhabditida</taxon>
        <taxon>Rhabditina</taxon>
        <taxon>Rhabditomorpha</taxon>
        <taxon>Strongyloidea</taxon>
        <taxon>Trichostrongylidae</taxon>
        <taxon>Haemonchus</taxon>
    </lineage>
</organism>
<keyword evidence="1" id="KW-0812">Transmembrane</keyword>
<keyword evidence="1" id="KW-1133">Transmembrane helix</keyword>
<keyword evidence="1" id="KW-0472">Membrane</keyword>
<protein>
    <submittedName>
        <fullName evidence="2">Uncharacterized protein</fullName>
    </submittedName>
</protein>
<name>A0A3P8A3M4_HAEPC</name>
<feature type="transmembrane region" description="Helical" evidence="1">
    <location>
        <begin position="20"/>
        <end position="46"/>
    </location>
</feature>
<reference evidence="2 3" key="1">
    <citation type="submission" date="2018-11" db="EMBL/GenBank/DDBJ databases">
        <authorList>
            <consortium name="Pathogen Informatics"/>
        </authorList>
    </citation>
    <scope>NUCLEOTIDE SEQUENCE [LARGE SCALE GENOMIC DNA]</scope>
    <source>
        <strain evidence="2 3">MHpl1</strain>
    </source>
</reference>
<proteinExistence type="predicted"/>
<accession>A0A3P8A3M4</accession>
<gene>
    <name evidence="2" type="ORF">HPLM_LOCUS16234</name>
</gene>
<dbReference type="Proteomes" id="UP000268014">
    <property type="component" value="Unassembled WGS sequence"/>
</dbReference>
<keyword evidence="3" id="KW-1185">Reference proteome</keyword>
<sequence>MCMDVSPLQALSALCLQTLGIHLGINCVVAIILVILFDGISTGPLLHGQRRILQRAVAELQLSKGEVELLVREELYH</sequence>
<evidence type="ECO:0000256" key="1">
    <source>
        <dbReference type="SAM" id="Phobius"/>
    </source>
</evidence>
<evidence type="ECO:0000313" key="3">
    <source>
        <dbReference type="Proteomes" id="UP000268014"/>
    </source>
</evidence>
<dbReference type="AlphaFoldDB" id="A0A3P8A3M4"/>
<dbReference type="EMBL" id="UZAF01019328">
    <property type="protein sequence ID" value="VDO59218.1"/>
    <property type="molecule type" value="Genomic_DNA"/>
</dbReference>
<evidence type="ECO:0000313" key="2">
    <source>
        <dbReference type="EMBL" id="VDO59218.1"/>
    </source>
</evidence>